<evidence type="ECO:0000256" key="1">
    <source>
        <dbReference type="SAM" id="SignalP"/>
    </source>
</evidence>
<evidence type="ECO:0000313" key="3">
    <source>
        <dbReference type="Proteomes" id="UP001163726"/>
    </source>
</evidence>
<organism evidence="2 3">
    <name type="scientific">Catenovulum adriaticum</name>
    <dbReference type="NCBI Taxonomy" id="2984846"/>
    <lineage>
        <taxon>Bacteria</taxon>
        <taxon>Pseudomonadati</taxon>
        <taxon>Pseudomonadota</taxon>
        <taxon>Gammaproteobacteria</taxon>
        <taxon>Alteromonadales</taxon>
        <taxon>Alteromonadaceae</taxon>
        <taxon>Catenovulum</taxon>
    </lineage>
</organism>
<accession>A0ABY7AJH5</accession>
<keyword evidence="3" id="KW-1185">Reference proteome</keyword>
<keyword evidence="1" id="KW-0732">Signal</keyword>
<dbReference type="EMBL" id="CP109965">
    <property type="protein sequence ID" value="WAJ69609.1"/>
    <property type="molecule type" value="Genomic_DNA"/>
</dbReference>
<dbReference type="RefSeq" id="WP_268073893.1">
    <property type="nucleotide sequence ID" value="NZ_CP109965.1"/>
</dbReference>
<sequence>MNNILQALLCVLALNLYSSYLQAADRWFEVELLIFKRNSPDVLNENFNPQIKSINLINARDLISPQYNPDITKVRALLPECNDQGSSYSLHEPESQTTTTSDFSFDIEAITFAFNKPSWHFNISCLQPQPNLLEPDREQLIALERQHFTPTLPVTIEAPAPKNETGPYLLPEEALQLDELKAKLAWRDDMTPLLHMGWRQVVKSESQETPWRVFAGQNYAKQFQYNGEMVQAEDALPTEHTTQAKAKSESITPADNKLVYNQIQNNIQHVLNKINNQSWQPETALMDKKTQAWQAQQLQSKPEDVWQLDGLFKIYLRHYLYIETEFNLREVGQHPHLKNEKFASNSSSGQPATQDKAFLYPIYFQQNKRIISGEVHYFDHPKMGIVLQVRKYFPEPQIEND</sequence>
<protein>
    <submittedName>
        <fullName evidence="2">Peptidoglycan binding protein CsiV</fullName>
    </submittedName>
</protein>
<feature type="chain" id="PRO_5046526292" evidence="1">
    <location>
        <begin position="24"/>
        <end position="401"/>
    </location>
</feature>
<dbReference type="Proteomes" id="UP001163726">
    <property type="component" value="Chromosome"/>
</dbReference>
<evidence type="ECO:0000313" key="2">
    <source>
        <dbReference type="EMBL" id="WAJ69609.1"/>
    </source>
</evidence>
<proteinExistence type="predicted"/>
<reference evidence="2" key="1">
    <citation type="submission" date="2022-10" db="EMBL/GenBank/DDBJ databases">
        <title>Catenovulum adriacola sp. nov. isolated in the Harbour of Susak.</title>
        <authorList>
            <person name="Schoch T."/>
            <person name="Reich S.J."/>
            <person name="Stoeferle S."/>
            <person name="Flaiz M."/>
            <person name="Kazda M."/>
            <person name="Riedel C.U."/>
            <person name="Duerre P."/>
        </authorList>
    </citation>
    <scope>NUCLEOTIDE SEQUENCE</scope>
    <source>
        <strain evidence="2">TS8</strain>
    </source>
</reference>
<dbReference type="InterPro" id="IPR021241">
    <property type="entry name" value="CsiV"/>
</dbReference>
<dbReference type="Pfam" id="PF10972">
    <property type="entry name" value="CsiV"/>
    <property type="match status" value="1"/>
</dbReference>
<name>A0ABY7AJH5_9ALTE</name>
<feature type="signal peptide" evidence="1">
    <location>
        <begin position="1"/>
        <end position="23"/>
    </location>
</feature>
<gene>
    <name evidence="2" type="ORF">OLW01_10615</name>
</gene>